<feature type="transmembrane region" description="Helical" evidence="5">
    <location>
        <begin position="362"/>
        <end position="387"/>
    </location>
</feature>
<comment type="subcellular location">
    <subcellularLocation>
        <location evidence="1">Membrane</location>
        <topology evidence="1">Multi-pass membrane protein</topology>
    </subcellularLocation>
</comment>
<dbReference type="GO" id="GO:0016020">
    <property type="term" value="C:membrane"/>
    <property type="evidence" value="ECO:0007669"/>
    <property type="project" value="UniProtKB-SubCell"/>
</dbReference>
<organism evidence="7 8">
    <name type="scientific">Govanella unica</name>
    <dbReference type="NCBI Taxonomy" id="2975056"/>
    <lineage>
        <taxon>Bacteria</taxon>
        <taxon>Pseudomonadati</taxon>
        <taxon>Pseudomonadota</taxon>
        <taxon>Alphaproteobacteria</taxon>
        <taxon>Emcibacterales</taxon>
        <taxon>Govanellaceae</taxon>
        <taxon>Govanella</taxon>
    </lineage>
</organism>
<sequence>MPNVISIIAPDLIWPFALAIAWIAGEFGYRLLRIPRLTSYGLVGFLMAAGQLGLLSPSGSMTITLLASISFSLILFELGYRINLHWLRSNPWLGATSLLEAGLTFAAVYAVSIWFGMAVLPALLLASLAMSTSPAVVLRVINEQHSSGQVTERALHLTAFNCVLALFVFKVVLGFWVFEHTGSLGQALLSSLVLLAASAAAGSLFGIAVPGLMRKLKIHGPDATVAYAIAVIMLVSIMHLLAFSPALAALTFGLMVRHRRVALDQAQRNFGALGNLLVVLLFVFVATTIEWHKVVNGAGIAVAIVATRFVTKTIGATAFAHLGGISWRKGMLTGLALTPLSVFALVMLDQSKDIGISLVEDLAALAAMSLILEVFGPIVIQRALIWARETPKSKED</sequence>
<keyword evidence="8" id="KW-1185">Reference proteome</keyword>
<dbReference type="RefSeq" id="WP_274943336.1">
    <property type="nucleotide sequence ID" value="NZ_JANWOI010000002.1"/>
</dbReference>
<dbReference type="EMBL" id="JANWOI010000002">
    <property type="protein sequence ID" value="MDA5193636.1"/>
    <property type="molecule type" value="Genomic_DNA"/>
</dbReference>
<evidence type="ECO:0000256" key="4">
    <source>
        <dbReference type="ARBA" id="ARBA00023136"/>
    </source>
</evidence>
<feature type="transmembrane region" description="Helical" evidence="5">
    <location>
        <begin position="270"/>
        <end position="287"/>
    </location>
</feature>
<evidence type="ECO:0000256" key="2">
    <source>
        <dbReference type="ARBA" id="ARBA00022692"/>
    </source>
</evidence>
<keyword evidence="3 5" id="KW-1133">Transmembrane helix</keyword>
<feature type="transmembrane region" description="Helical" evidence="5">
    <location>
        <begin position="122"/>
        <end position="142"/>
    </location>
</feature>
<feature type="transmembrane region" description="Helical" evidence="5">
    <location>
        <begin position="61"/>
        <end position="80"/>
    </location>
</feature>
<reference evidence="7" key="1">
    <citation type="submission" date="2022-08" db="EMBL/GenBank/DDBJ databases">
        <authorList>
            <person name="Vandamme P."/>
            <person name="Hettiarachchi A."/>
            <person name="Peeters C."/>
            <person name="Cnockaert M."/>
            <person name="Carlier A."/>
        </authorList>
    </citation>
    <scope>NUCLEOTIDE SEQUENCE</scope>
    <source>
        <strain evidence="7">LMG 31809</strain>
    </source>
</reference>
<evidence type="ECO:0000256" key="3">
    <source>
        <dbReference type="ARBA" id="ARBA00022989"/>
    </source>
</evidence>
<dbReference type="InterPro" id="IPR038770">
    <property type="entry name" value="Na+/solute_symporter_sf"/>
</dbReference>
<feature type="domain" description="Cation/H+ exchanger transmembrane" evidence="6">
    <location>
        <begin position="20"/>
        <end position="384"/>
    </location>
</feature>
<dbReference type="InterPro" id="IPR006153">
    <property type="entry name" value="Cation/H_exchanger_TM"/>
</dbReference>
<evidence type="ECO:0000259" key="6">
    <source>
        <dbReference type="Pfam" id="PF00999"/>
    </source>
</evidence>
<feature type="transmembrane region" description="Helical" evidence="5">
    <location>
        <begin position="154"/>
        <end position="176"/>
    </location>
</feature>
<feature type="transmembrane region" description="Helical" evidence="5">
    <location>
        <begin position="12"/>
        <end position="32"/>
    </location>
</feature>
<evidence type="ECO:0000256" key="1">
    <source>
        <dbReference type="ARBA" id="ARBA00004141"/>
    </source>
</evidence>
<proteinExistence type="predicted"/>
<dbReference type="Proteomes" id="UP001141619">
    <property type="component" value="Unassembled WGS sequence"/>
</dbReference>
<feature type="transmembrane region" description="Helical" evidence="5">
    <location>
        <begin position="331"/>
        <end position="350"/>
    </location>
</feature>
<dbReference type="GO" id="GO:1902600">
    <property type="term" value="P:proton transmembrane transport"/>
    <property type="evidence" value="ECO:0007669"/>
    <property type="project" value="InterPro"/>
</dbReference>
<evidence type="ECO:0000313" key="7">
    <source>
        <dbReference type="EMBL" id="MDA5193636.1"/>
    </source>
</evidence>
<protein>
    <submittedName>
        <fullName evidence="7">Cation:proton antiporter</fullName>
    </submittedName>
</protein>
<feature type="transmembrane region" description="Helical" evidence="5">
    <location>
        <begin position="92"/>
        <end position="116"/>
    </location>
</feature>
<dbReference type="PANTHER" id="PTHR43021:SF2">
    <property type="entry name" value="CATION_H+ EXCHANGER DOMAIN-CONTAINING PROTEIN"/>
    <property type="match status" value="1"/>
</dbReference>
<feature type="transmembrane region" description="Helical" evidence="5">
    <location>
        <begin position="188"/>
        <end position="213"/>
    </location>
</feature>
<feature type="transmembrane region" description="Helical" evidence="5">
    <location>
        <begin position="225"/>
        <end position="250"/>
    </location>
</feature>
<dbReference type="Pfam" id="PF00999">
    <property type="entry name" value="Na_H_Exchanger"/>
    <property type="match status" value="1"/>
</dbReference>
<feature type="transmembrane region" description="Helical" evidence="5">
    <location>
        <begin position="37"/>
        <end position="55"/>
    </location>
</feature>
<comment type="caution">
    <text evidence="7">The sequence shown here is derived from an EMBL/GenBank/DDBJ whole genome shotgun (WGS) entry which is preliminary data.</text>
</comment>
<name>A0A9X3Z6Z6_9PROT</name>
<evidence type="ECO:0000256" key="5">
    <source>
        <dbReference type="SAM" id="Phobius"/>
    </source>
</evidence>
<accession>A0A9X3Z6Z6</accession>
<reference evidence="7" key="2">
    <citation type="journal article" date="2023" name="Syst. Appl. Microbiol.">
        <title>Govania unica gen. nov., sp. nov., a rare biosphere bacterium that represents a novel family in the class Alphaproteobacteria.</title>
        <authorList>
            <person name="Vandamme P."/>
            <person name="Peeters C."/>
            <person name="Hettiarachchi A."/>
            <person name="Cnockaert M."/>
            <person name="Carlier A."/>
        </authorList>
    </citation>
    <scope>NUCLEOTIDE SEQUENCE</scope>
    <source>
        <strain evidence="7">LMG 31809</strain>
    </source>
</reference>
<dbReference type="Gene3D" id="1.20.1530.20">
    <property type="match status" value="1"/>
</dbReference>
<keyword evidence="4 5" id="KW-0472">Membrane</keyword>
<evidence type="ECO:0000313" key="8">
    <source>
        <dbReference type="Proteomes" id="UP001141619"/>
    </source>
</evidence>
<gene>
    <name evidence="7" type="ORF">NYP16_06665</name>
</gene>
<dbReference type="AlphaFoldDB" id="A0A9X3Z6Z6"/>
<keyword evidence="2 5" id="KW-0812">Transmembrane</keyword>
<dbReference type="GO" id="GO:0015297">
    <property type="term" value="F:antiporter activity"/>
    <property type="evidence" value="ECO:0007669"/>
    <property type="project" value="InterPro"/>
</dbReference>
<dbReference type="PANTHER" id="PTHR43021">
    <property type="entry name" value="NA(+)/H(+) ANTIPORTER-RELATED"/>
    <property type="match status" value="1"/>
</dbReference>